<feature type="compositionally biased region" description="Basic and acidic residues" evidence="1">
    <location>
        <begin position="14"/>
        <end position="24"/>
    </location>
</feature>
<proteinExistence type="predicted"/>
<evidence type="ECO:0000256" key="1">
    <source>
        <dbReference type="SAM" id="MobiDB-lite"/>
    </source>
</evidence>
<evidence type="ECO:0000313" key="2">
    <source>
        <dbReference type="EMBL" id="KAF3454114.1"/>
    </source>
</evidence>
<sequence length="79" mass="9155">MDVESPNRIPRQHPGKEVAHRDDPSEQEDLNAYLEHIGVEIPRAPEAVAVEENPEEYEDPEEEKDPEEEENPKKHSEDE</sequence>
<organism evidence="2 3">
    <name type="scientific">Rhamnella rubrinervis</name>
    <dbReference type="NCBI Taxonomy" id="2594499"/>
    <lineage>
        <taxon>Eukaryota</taxon>
        <taxon>Viridiplantae</taxon>
        <taxon>Streptophyta</taxon>
        <taxon>Embryophyta</taxon>
        <taxon>Tracheophyta</taxon>
        <taxon>Spermatophyta</taxon>
        <taxon>Magnoliopsida</taxon>
        <taxon>eudicotyledons</taxon>
        <taxon>Gunneridae</taxon>
        <taxon>Pentapetalae</taxon>
        <taxon>rosids</taxon>
        <taxon>fabids</taxon>
        <taxon>Rosales</taxon>
        <taxon>Rhamnaceae</taxon>
        <taxon>rhamnoid group</taxon>
        <taxon>Rhamneae</taxon>
        <taxon>Rhamnella</taxon>
    </lineage>
</organism>
<feature type="region of interest" description="Disordered" evidence="1">
    <location>
        <begin position="41"/>
        <end position="79"/>
    </location>
</feature>
<feature type="compositionally biased region" description="Acidic residues" evidence="1">
    <location>
        <begin position="52"/>
        <end position="70"/>
    </location>
</feature>
<comment type="caution">
    <text evidence="2">The sequence shown here is derived from an EMBL/GenBank/DDBJ whole genome shotgun (WGS) entry which is preliminary data.</text>
</comment>
<feature type="region of interest" description="Disordered" evidence="1">
    <location>
        <begin position="1"/>
        <end position="28"/>
    </location>
</feature>
<dbReference type="EMBL" id="VOIH02000002">
    <property type="protein sequence ID" value="KAF3454114.1"/>
    <property type="molecule type" value="Genomic_DNA"/>
</dbReference>
<gene>
    <name evidence="2" type="ORF">FNV43_RR04561</name>
</gene>
<name>A0A8K0MQ72_9ROSA</name>
<protein>
    <submittedName>
        <fullName evidence="2">Uncharacterized protein</fullName>
    </submittedName>
</protein>
<keyword evidence="3" id="KW-1185">Reference proteome</keyword>
<dbReference type="Proteomes" id="UP000796880">
    <property type="component" value="Unassembled WGS sequence"/>
</dbReference>
<accession>A0A8K0MQ72</accession>
<dbReference type="AlphaFoldDB" id="A0A8K0MQ72"/>
<evidence type="ECO:0000313" key="3">
    <source>
        <dbReference type="Proteomes" id="UP000796880"/>
    </source>
</evidence>
<reference evidence="2" key="1">
    <citation type="submission" date="2020-03" db="EMBL/GenBank/DDBJ databases">
        <title>A high-quality chromosome-level genome assembly of a woody plant with both climbing and erect habits, Rhamnella rubrinervis.</title>
        <authorList>
            <person name="Lu Z."/>
            <person name="Yang Y."/>
            <person name="Zhu X."/>
            <person name="Sun Y."/>
        </authorList>
    </citation>
    <scope>NUCLEOTIDE SEQUENCE</scope>
    <source>
        <strain evidence="2">BYM</strain>
        <tissue evidence="2">Leaf</tissue>
    </source>
</reference>